<dbReference type="EMBL" id="MCFD01000008">
    <property type="protein sequence ID" value="ORX69272.1"/>
    <property type="molecule type" value="Genomic_DNA"/>
</dbReference>
<evidence type="ECO:0000256" key="3">
    <source>
        <dbReference type="ARBA" id="ARBA00023002"/>
    </source>
</evidence>
<accession>A0A1Y1W765</accession>
<protein>
    <submittedName>
        <fullName evidence="5">Cytochrome P450</fullName>
    </submittedName>
</protein>
<proteinExistence type="predicted"/>
<dbReference type="GeneID" id="63802249"/>
<keyword evidence="3" id="KW-0560">Oxidoreductase</keyword>
<comment type="cofactor">
    <cofactor evidence="1">
        <name>heme</name>
        <dbReference type="ChEBI" id="CHEBI:30413"/>
    </cofactor>
</comment>
<organism evidence="5 6">
    <name type="scientific">Linderina pennispora</name>
    <dbReference type="NCBI Taxonomy" id="61395"/>
    <lineage>
        <taxon>Eukaryota</taxon>
        <taxon>Fungi</taxon>
        <taxon>Fungi incertae sedis</taxon>
        <taxon>Zoopagomycota</taxon>
        <taxon>Kickxellomycotina</taxon>
        <taxon>Kickxellomycetes</taxon>
        <taxon>Kickxellales</taxon>
        <taxon>Kickxellaceae</taxon>
        <taxon>Linderina</taxon>
    </lineage>
</organism>
<dbReference type="GO" id="GO:0044550">
    <property type="term" value="P:secondary metabolite biosynthetic process"/>
    <property type="evidence" value="ECO:0007669"/>
    <property type="project" value="UniProtKB-ARBA"/>
</dbReference>
<dbReference type="GO" id="GO:0004497">
    <property type="term" value="F:monooxygenase activity"/>
    <property type="evidence" value="ECO:0007669"/>
    <property type="project" value="InterPro"/>
</dbReference>
<dbReference type="InterPro" id="IPR001128">
    <property type="entry name" value="Cyt_P450"/>
</dbReference>
<dbReference type="SUPFAM" id="SSF48264">
    <property type="entry name" value="Cytochrome P450"/>
    <property type="match status" value="1"/>
</dbReference>
<dbReference type="InterPro" id="IPR050121">
    <property type="entry name" value="Cytochrome_P450_monoxygenase"/>
</dbReference>
<dbReference type="STRING" id="61395.A0A1Y1W765"/>
<gene>
    <name evidence="5" type="ORF">DL89DRAFT_258318</name>
</gene>
<evidence type="ECO:0000256" key="4">
    <source>
        <dbReference type="ARBA" id="ARBA00023004"/>
    </source>
</evidence>
<keyword evidence="4" id="KW-0408">Iron</keyword>
<keyword evidence="2" id="KW-0479">Metal-binding</keyword>
<dbReference type="PANTHER" id="PTHR24305:SF235">
    <property type="entry name" value="CYTOCHROME P450 MONOOXYGENASE APDB-RELATED"/>
    <property type="match status" value="1"/>
</dbReference>
<dbReference type="GO" id="GO:0016705">
    <property type="term" value="F:oxidoreductase activity, acting on paired donors, with incorporation or reduction of molecular oxygen"/>
    <property type="evidence" value="ECO:0007669"/>
    <property type="project" value="InterPro"/>
</dbReference>
<evidence type="ECO:0000313" key="5">
    <source>
        <dbReference type="EMBL" id="ORX69272.1"/>
    </source>
</evidence>
<name>A0A1Y1W765_9FUNG</name>
<dbReference type="GO" id="GO:0005506">
    <property type="term" value="F:iron ion binding"/>
    <property type="evidence" value="ECO:0007669"/>
    <property type="project" value="InterPro"/>
</dbReference>
<evidence type="ECO:0000256" key="2">
    <source>
        <dbReference type="ARBA" id="ARBA00022723"/>
    </source>
</evidence>
<evidence type="ECO:0000313" key="6">
    <source>
        <dbReference type="Proteomes" id="UP000193922"/>
    </source>
</evidence>
<dbReference type="Gene3D" id="1.10.630.10">
    <property type="entry name" value="Cytochrome P450"/>
    <property type="match status" value="1"/>
</dbReference>
<dbReference type="OrthoDB" id="1470350at2759"/>
<reference evidence="5 6" key="1">
    <citation type="submission" date="2016-07" db="EMBL/GenBank/DDBJ databases">
        <title>Pervasive Adenine N6-methylation of Active Genes in Fungi.</title>
        <authorList>
            <consortium name="DOE Joint Genome Institute"/>
            <person name="Mondo S.J."/>
            <person name="Dannebaum R.O."/>
            <person name="Kuo R.C."/>
            <person name="Labutti K."/>
            <person name="Haridas S."/>
            <person name="Kuo A."/>
            <person name="Salamov A."/>
            <person name="Ahrendt S.R."/>
            <person name="Lipzen A."/>
            <person name="Sullivan W."/>
            <person name="Andreopoulos W.B."/>
            <person name="Clum A."/>
            <person name="Lindquist E."/>
            <person name="Daum C."/>
            <person name="Ramamoorthy G.K."/>
            <person name="Gryganskyi A."/>
            <person name="Culley D."/>
            <person name="Magnuson J.K."/>
            <person name="James T.Y."/>
            <person name="O'Malley M.A."/>
            <person name="Stajich J.E."/>
            <person name="Spatafora J.W."/>
            <person name="Visel A."/>
            <person name="Grigoriev I.V."/>
        </authorList>
    </citation>
    <scope>NUCLEOTIDE SEQUENCE [LARGE SCALE GENOMIC DNA]</scope>
    <source>
        <strain evidence="5 6">ATCC 12442</strain>
    </source>
</reference>
<dbReference type="GO" id="GO:0020037">
    <property type="term" value="F:heme binding"/>
    <property type="evidence" value="ECO:0007669"/>
    <property type="project" value="InterPro"/>
</dbReference>
<keyword evidence="6" id="KW-1185">Reference proteome</keyword>
<comment type="caution">
    <text evidence="5">The sequence shown here is derived from an EMBL/GenBank/DDBJ whole genome shotgun (WGS) entry which is preliminary data.</text>
</comment>
<dbReference type="Proteomes" id="UP000193922">
    <property type="component" value="Unassembled WGS sequence"/>
</dbReference>
<evidence type="ECO:0000256" key="1">
    <source>
        <dbReference type="ARBA" id="ARBA00001971"/>
    </source>
</evidence>
<dbReference type="RefSeq" id="XP_040743004.1">
    <property type="nucleotide sequence ID" value="XM_040885601.1"/>
</dbReference>
<dbReference type="AlphaFoldDB" id="A0A1Y1W765"/>
<sequence>MHYSDVYGWIAEEVRSAFPDSSQFISFADAKNKLPFLSAVIGEGLCLNPAFANMLQRCVPADGVTIQGYFTPGGSSIGVSIAACHPNRCLWPNPDRFDPEYFLGADGTEKDKDIPTFSSGVRLSPMSYTGMIFPVNQHAI</sequence>
<dbReference type="Pfam" id="PF00067">
    <property type="entry name" value="p450"/>
    <property type="match status" value="1"/>
</dbReference>
<dbReference type="InterPro" id="IPR036396">
    <property type="entry name" value="Cyt_P450_sf"/>
</dbReference>
<dbReference type="PANTHER" id="PTHR24305">
    <property type="entry name" value="CYTOCHROME P450"/>
    <property type="match status" value="1"/>
</dbReference>